<dbReference type="Gene3D" id="1.20.120.1760">
    <property type="match status" value="1"/>
</dbReference>
<feature type="transmembrane region" description="Helical" evidence="3">
    <location>
        <begin position="178"/>
        <end position="199"/>
    </location>
</feature>
<evidence type="ECO:0000256" key="2">
    <source>
        <dbReference type="RuleBase" id="RU003750"/>
    </source>
</evidence>
<dbReference type="GO" id="GO:0008654">
    <property type="term" value="P:phospholipid biosynthetic process"/>
    <property type="evidence" value="ECO:0007669"/>
    <property type="project" value="InterPro"/>
</dbReference>
<proteinExistence type="inferred from homology"/>
<keyword evidence="1 2" id="KW-0808">Transferase</keyword>
<organism evidence="4 5">
    <name type="scientific">candidate division WOR-3 bacterium</name>
    <dbReference type="NCBI Taxonomy" id="2052148"/>
    <lineage>
        <taxon>Bacteria</taxon>
        <taxon>Bacteria division WOR-3</taxon>
    </lineage>
</organism>
<protein>
    <recommendedName>
        <fullName evidence="6">CDP-alcohol phosphatidyltransferase family protein</fullName>
    </recommendedName>
</protein>
<dbReference type="GO" id="GO:0016020">
    <property type="term" value="C:membrane"/>
    <property type="evidence" value="ECO:0007669"/>
    <property type="project" value="InterPro"/>
</dbReference>
<keyword evidence="3" id="KW-0812">Transmembrane</keyword>
<dbReference type="AlphaFoldDB" id="A0A9D5K9I0"/>
<dbReference type="GO" id="GO:0016780">
    <property type="term" value="F:phosphotransferase activity, for other substituted phosphate groups"/>
    <property type="evidence" value="ECO:0007669"/>
    <property type="project" value="InterPro"/>
</dbReference>
<dbReference type="Pfam" id="PF01066">
    <property type="entry name" value="CDP-OH_P_transf"/>
    <property type="match status" value="1"/>
</dbReference>
<comment type="caution">
    <text evidence="4">The sequence shown here is derived from an EMBL/GenBank/DDBJ whole genome shotgun (WGS) entry which is preliminary data.</text>
</comment>
<dbReference type="InterPro" id="IPR048254">
    <property type="entry name" value="CDP_ALCOHOL_P_TRANSF_CS"/>
</dbReference>
<gene>
    <name evidence="4" type="ORF">GF359_05880</name>
</gene>
<keyword evidence="3" id="KW-0472">Membrane</keyword>
<evidence type="ECO:0000313" key="5">
    <source>
        <dbReference type="Proteomes" id="UP000630660"/>
    </source>
</evidence>
<feature type="transmembrane region" description="Helical" evidence="3">
    <location>
        <begin position="34"/>
        <end position="54"/>
    </location>
</feature>
<feature type="transmembrane region" description="Helical" evidence="3">
    <location>
        <begin position="154"/>
        <end position="172"/>
    </location>
</feature>
<evidence type="ECO:0000256" key="3">
    <source>
        <dbReference type="SAM" id="Phobius"/>
    </source>
</evidence>
<dbReference type="Proteomes" id="UP000630660">
    <property type="component" value="Unassembled WGS sequence"/>
</dbReference>
<dbReference type="PROSITE" id="PS00379">
    <property type="entry name" value="CDP_ALCOHOL_P_TRANSF"/>
    <property type="match status" value="1"/>
</dbReference>
<dbReference type="EMBL" id="WJKJ01000190">
    <property type="protein sequence ID" value="MBD3364727.1"/>
    <property type="molecule type" value="Genomic_DNA"/>
</dbReference>
<accession>A0A9D5K9I0</accession>
<evidence type="ECO:0008006" key="6">
    <source>
        <dbReference type="Google" id="ProtNLM"/>
    </source>
</evidence>
<keyword evidence="3" id="KW-1133">Transmembrane helix</keyword>
<name>A0A9D5K9I0_UNCW3</name>
<evidence type="ECO:0000313" key="4">
    <source>
        <dbReference type="EMBL" id="MBD3364727.1"/>
    </source>
</evidence>
<dbReference type="InterPro" id="IPR043130">
    <property type="entry name" value="CDP-OH_PTrfase_TM_dom"/>
</dbReference>
<reference evidence="4" key="1">
    <citation type="submission" date="2019-11" db="EMBL/GenBank/DDBJ databases">
        <title>Microbial mats filling the niche in hypersaline microbial mats.</title>
        <authorList>
            <person name="Wong H.L."/>
            <person name="Macleod F.I."/>
            <person name="White R.A. III"/>
            <person name="Burns B.P."/>
        </authorList>
    </citation>
    <scope>NUCLEOTIDE SEQUENCE</scope>
    <source>
        <strain evidence="4">Bin_327</strain>
    </source>
</reference>
<sequence>MSWYRETRDKVYAGFRVLVSPVVKGLVRIEMPPSAITVAGLLFTGIAFILMYRGSVGGSWGWMRAAGGVILFAAAWDTVDGEVARARGRSSPKGAFLDSILDRVSEFVVFLGILMFFDLSRLDSILIVCLLFASYIISYIRARAEGVGIECKVGIFDRATRIFILGVALIAIPQHTNWIIRILLAGTVFTATRRFIYVLTRRKRD</sequence>
<comment type="similarity">
    <text evidence="2">Belongs to the CDP-alcohol phosphatidyltransferase class-I family.</text>
</comment>
<evidence type="ECO:0000256" key="1">
    <source>
        <dbReference type="ARBA" id="ARBA00022679"/>
    </source>
</evidence>
<feature type="transmembrane region" description="Helical" evidence="3">
    <location>
        <begin position="125"/>
        <end position="142"/>
    </location>
</feature>
<dbReference type="InterPro" id="IPR000462">
    <property type="entry name" value="CDP-OH_P_trans"/>
</dbReference>